<name>A0AA39NIJ9_ARMTA</name>
<evidence type="ECO:0000313" key="3">
    <source>
        <dbReference type="Proteomes" id="UP001175211"/>
    </source>
</evidence>
<protein>
    <submittedName>
        <fullName evidence="2">Uncharacterized protein</fullName>
    </submittedName>
</protein>
<dbReference type="EMBL" id="JAUEPS010000004">
    <property type="protein sequence ID" value="KAK0466293.1"/>
    <property type="molecule type" value="Genomic_DNA"/>
</dbReference>
<feature type="region of interest" description="Disordered" evidence="1">
    <location>
        <begin position="112"/>
        <end position="175"/>
    </location>
</feature>
<feature type="region of interest" description="Disordered" evidence="1">
    <location>
        <begin position="193"/>
        <end position="233"/>
    </location>
</feature>
<gene>
    <name evidence="2" type="ORF">EV420DRAFT_820513</name>
</gene>
<accession>A0AA39NIJ9</accession>
<dbReference type="RefSeq" id="XP_060337120.1">
    <property type="nucleotide sequence ID" value="XM_060483600.1"/>
</dbReference>
<feature type="region of interest" description="Disordered" evidence="1">
    <location>
        <begin position="32"/>
        <end position="76"/>
    </location>
</feature>
<sequence length="233" mass="25671">MPSIPRALNTQTPISELEAISWRRPAPIMEFTVPPAPSEEGRIIPLSPPPPRVRKTLTSRPPQDQGQEISIRGGAWPSKASLHGLLEENTSRAGVDLLPKIREEFEYGPLLLNTDTSMEGKRDHAVGRGPSRGKGAGNASRGDSRVLMVDENSQQRVEHHHQSRSSPEVSSEVFSPSKFLESVFRFQVDGERLKDDEGHAGSQRRSFSVPTVTLRDGDEDGVVRRAEQVGSKI</sequence>
<evidence type="ECO:0000313" key="2">
    <source>
        <dbReference type="EMBL" id="KAK0466293.1"/>
    </source>
</evidence>
<dbReference type="AlphaFoldDB" id="A0AA39NIJ9"/>
<evidence type="ECO:0000256" key="1">
    <source>
        <dbReference type="SAM" id="MobiDB-lite"/>
    </source>
</evidence>
<comment type="caution">
    <text evidence="2">The sequence shown here is derived from an EMBL/GenBank/DDBJ whole genome shotgun (WGS) entry which is preliminary data.</text>
</comment>
<keyword evidence="3" id="KW-1185">Reference proteome</keyword>
<feature type="compositionally biased region" description="Polar residues" evidence="1">
    <location>
        <begin position="58"/>
        <end position="68"/>
    </location>
</feature>
<organism evidence="2 3">
    <name type="scientific">Armillaria tabescens</name>
    <name type="common">Ringless honey mushroom</name>
    <name type="synonym">Agaricus tabescens</name>
    <dbReference type="NCBI Taxonomy" id="1929756"/>
    <lineage>
        <taxon>Eukaryota</taxon>
        <taxon>Fungi</taxon>
        <taxon>Dikarya</taxon>
        <taxon>Basidiomycota</taxon>
        <taxon>Agaricomycotina</taxon>
        <taxon>Agaricomycetes</taxon>
        <taxon>Agaricomycetidae</taxon>
        <taxon>Agaricales</taxon>
        <taxon>Marasmiineae</taxon>
        <taxon>Physalacriaceae</taxon>
        <taxon>Desarmillaria</taxon>
    </lineage>
</organism>
<proteinExistence type="predicted"/>
<dbReference type="GeneID" id="85367148"/>
<feature type="compositionally biased region" description="Low complexity" evidence="1">
    <location>
        <begin position="164"/>
        <end position="175"/>
    </location>
</feature>
<dbReference type="Proteomes" id="UP001175211">
    <property type="component" value="Unassembled WGS sequence"/>
</dbReference>
<reference evidence="2" key="1">
    <citation type="submission" date="2023-06" db="EMBL/GenBank/DDBJ databases">
        <authorList>
            <consortium name="Lawrence Berkeley National Laboratory"/>
            <person name="Ahrendt S."/>
            <person name="Sahu N."/>
            <person name="Indic B."/>
            <person name="Wong-Bajracharya J."/>
            <person name="Merenyi Z."/>
            <person name="Ke H.-M."/>
            <person name="Monk M."/>
            <person name="Kocsube S."/>
            <person name="Drula E."/>
            <person name="Lipzen A."/>
            <person name="Balint B."/>
            <person name="Henrissat B."/>
            <person name="Andreopoulos B."/>
            <person name="Martin F.M."/>
            <person name="Harder C.B."/>
            <person name="Rigling D."/>
            <person name="Ford K.L."/>
            <person name="Foster G.D."/>
            <person name="Pangilinan J."/>
            <person name="Papanicolaou A."/>
            <person name="Barry K."/>
            <person name="LaButti K."/>
            <person name="Viragh M."/>
            <person name="Koriabine M."/>
            <person name="Yan M."/>
            <person name="Riley R."/>
            <person name="Champramary S."/>
            <person name="Plett K.L."/>
            <person name="Tsai I.J."/>
            <person name="Slot J."/>
            <person name="Sipos G."/>
            <person name="Plett J."/>
            <person name="Nagy L.G."/>
            <person name="Grigoriev I.V."/>
        </authorList>
    </citation>
    <scope>NUCLEOTIDE SEQUENCE</scope>
    <source>
        <strain evidence="2">CCBAS 213</strain>
    </source>
</reference>